<dbReference type="EMBL" id="CAJVPY010005210">
    <property type="protein sequence ID" value="CAG8637845.1"/>
    <property type="molecule type" value="Genomic_DNA"/>
</dbReference>
<organism evidence="2 3">
    <name type="scientific">Dentiscutata erythropus</name>
    <dbReference type="NCBI Taxonomy" id="1348616"/>
    <lineage>
        <taxon>Eukaryota</taxon>
        <taxon>Fungi</taxon>
        <taxon>Fungi incertae sedis</taxon>
        <taxon>Mucoromycota</taxon>
        <taxon>Glomeromycotina</taxon>
        <taxon>Glomeromycetes</taxon>
        <taxon>Diversisporales</taxon>
        <taxon>Gigasporaceae</taxon>
        <taxon>Dentiscutata</taxon>
    </lineage>
</organism>
<sequence length="432" mass="50567">MTTKDYDKKYPLSEDFLVLAARIKDTCIGKIESITFNEDGSISVERNVASLENNGKYIRNQYEDYRIKSTYDLKEPVSFRTKKTKNIISLEDQRTEILNQIFNEIGTEKNDEEKWECINAKFHEVFGHTEILNNPSDEAEKRKYLSWIFALRNWDLSNKFPVAHWVHKAEKTFGPADIQSEIISKPTPNNKRRITSSGSSSVKKFRNNVATTYESNGEYEEEYSIQEKEISTVVQKISEDKKLKKKKRMDKIIDQLLFQSNKEGRVTAHSVVPYSVVPMEIYANDIEFGDNLSSIQNGLNNWKARNVILLNLECNIEYVKWRHFLNLNLAYRALKRTMLHIDKRAERRIWTALRFINFLLLDGIITENSLFNSKIAPDFFKKMNGDDHIYFLKKIKKDETITFNINDVKSEEEDNNNNSEEEYDTVDEGDSH</sequence>
<comment type="caution">
    <text evidence="2">The sequence shown here is derived from an EMBL/GenBank/DDBJ whole genome shotgun (WGS) entry which is preliminary data.</text>
</comment>
<dbReference type="Proteomes" id="UP000789405">
    <property type="component" value="Unassembled WGS sequence"/>
</dbReference>
<evidence type="ECO:0000313" key="3">
    <source>
        <dbReference type="Proteomes" id="UP000789405"/>
    </source>
</evidence>
<feature type="region of interest" description="Disordered" evidence="1">
    <location>
        <begin position="409"/>
        <end position="432"/>
    </location>
</feature>
<name>A0A9N9GVQ7_9GLOM</name>
<feature type="compositionally biased region" description="Acidic residues" evidence="1">
    <location>
        <begin position="410"/>
        <end position="432"/>
    </location>
</feature>
<evidence type="ECO:0000313" key="2">
    <source>
        <dbReference type="EMBL" id="CAG8637845.1"/>
    </source>
</evidence>
<dbReference type="OrthoDB" id="2362953at2759"/>
<accession>A0A9N9GVQ7</accession>
<evidence type="ECO:0000256" key="1">
    <source>
        <dbReference type="SAM" id="MobiDB-lite"/>
    </source>
</evidence>
<protein>
    <submittedName>
        <fullName evidence="2">26542_t:CDS:1</fullName>
    </submittedName>
</protein>
<keyword evidence="3" id="KW-1185">Reference proteome</keyword>
<proteinExistence type="predicted"/>
<reference evidence="2" key="1">
    <citation type="submission" date="2021-06" db="EMBL/GenBank/DDBJ databases">
        <authorList>
            <person name="Kallberg Y."/>
            <person name="Tangrot J."/>
            <person name="Rosling A."/>
        </authorList>
    </citation>
    <scope>NUCLEOTIDE SEQUENCE</scope>
    <source>
        <strain evidence="2">MA453B</strain>
    </source>
</reference>
<dbReference type="AlphaFoldDB" id="A0A9N9GVQ7"/>
<gene>
    <name evidence="2" type="ORF">DERYTH_LOCUS9492</name>
</gene>